<feature type="domain" description="CoA carboxyltransferase C-terminal" evidence="2">
    <location>
        <begin position="275"/>
        <end position="527"/>
    </location>
</feature>
<name>A0A328HIN9_ARTGO</name>
<dbReference type="Gene3D" id="3.90.226.10">
    <property type="entry name" value="2-enoyl-CoA Hydratase, Chain A, domain 1"/>
    <property type="match status" value="2"/>
</dbReference>
<dbReference type="InterPro" id="IPR029045">
    <property type="entry name" value="ClpP/crotonase-like_dom_sf"/>
</dbReference>
<dbReference type="GO" id="GO:1905202">
    <property type="term" value="C:methylcrotonoyl-CoA carboxylase complex"/>
    <property type="evidence" value="ECO:0007669"/>
    <property type="project" value="TreeGrafter"/>
</dbReference>
<dbReference type="SUPFAM" id="SSF52096">
    <property type="entry name" value="ClpP/crotonase"/>
    <property type="match status" value="2"/>
</dbReference>
<dbReference type="GO" id="GO:0006552">
    <property type="term" value="P:L-leucine catabolic process"/>
    <property type="evidence" value="ECO:0007669"/>
    <property type="project" value="TreeGrafter"/>
</dbReference>
<gene>
    <name evidence="3" type="ORF">DBZ45_10910</name>
</gene>
<organism evidence="3 4">
    <name type="scientific">Arthrobacter globiformis</name>
    <dbReference type="NCBI Taxonomy" id="1665"/>
    <lineage>
        <taxon>Bacteria</taxon>
        <taxon>Bacillati</taxon>
        <taxon>Actinomycetota</taxon>
        <taxon>Actinomycetes</taxon>
        <taxon>Micrococcales</taxon>
        <taxon>Micrococcaceae</taxon>
        <taxon>Arthrobacter</taxon>
    </lineage>
</organism>
<dbReference type="AlphaFoldDB" id="A0A328HIN9"/>
<dbReference type="InterPro" id="IPR045190">
    <property type="entry name" value="MCCB/AccD1-like"/>
</dbReference>
<feature type="domain" description="CoA carboxyltransferase N-terminal" evidence="1">
    <location>
        <begin position="19"/>
        <end position="270"/>
    </location>
</feature>
<dbReference type="InterPro" id="IPR011763">
    <property type="entry name" value="COA_CT_C"/>
</dbReference>
<evidence type="ECO:0000259" key="1">
    <source>
        <dbReference type="PROSITE" id="PS50980"/>
    </source>
</evidence>
<accession>A0A328HIN9</accession>
<dbReference type="Proteomes" id="UP000249166">
    <property type="component" value="Unassembled WGS sequence"/>
</dbReference>
<dbReference type="PROSITE" id="PS50980">
    <property type="entry name" value="COA_CT_NTER"/>
    <property type="match status" value="1"/>
</dbReference>
<comment type="caution">
    <text evidence="3">The sequence shown here is derived from an EMBL/GenBank/DDBJ whole genome shotgun (WGS) entry which is preliminary data.</text>
</comment>
<sequence>MSTTTITEAEAPTTAAAGAPTVHELLQEKLAQAKLGGSEKNRKKIVDSGKLLVRDRLALLFDDNEYIEDGLLARFEDGLPGDAVVIAFGRVDGRQVCVIANDFSVKAGTWGNRTFEKITAAQEKSNAAGIPLVYLFDSAGARIDEQFESFAGRHAWGNIFYNQVQISGRVPQICALFGPSPAGSAYVPALCDMTIMVRGHATAYLGSPRLAEMVTGEKVTLEEMGGAEMHCTVSGLGDVLVEDDAEAIAAIRVWLSFLPANWEQPAPVAPALDPRPGRTLEEIVPLREAEVFDMEEFVESLVDEGSWFPYKELFAPEMLTGFARIGGRPVGLVGNQPKHMGGSIFPDSSDKAARFIWICNAYNIPILFLVDIAGYMIGSAVERQGIIRHGAKMIFAVSECRVPRITILVRKAYGGGYLAMSGAPMNPDAVIALPTARPALMGPDAAVNGIYYNQIHEIADPEERQKFIMEKHNEYAEGIDVFKIANANAVEAVVPANDLRADLMVRLDLYGRRKTVPVERRQAVTPA</sequence>
<dbReference type="OrthoDB" id="9803706at2"/>
<protein>
    <submittedName>
        <fullName evidence="3">Acyl-CoA carboxylase subunit beta</fullName>
    </submittedName>
</protein>
<dbReference type="GO" id="GO:0004485">
    <property type="term" value="F:methylcrotonoyl-CoA carboxylase activity"/>
    <property type="evidence" value="ECO:0007669"/>
    <property type="project" value="TreeGrafter"/>
</dbReference>
<evidence type="ECO:0000313" key="3">
    <source>
        <dbReference type="EMBL" id="RAM37315.1"/>
    </source>
</evidence>
<dbReference type="PROSITE" id="PS50989">
    <property type="entry name" value="COA_CT_CTER"/>
    <property type="match status" value="1"/>
</dbReference>
<dbReference type="RefSeq" id="WP_111903920.1">
    <property type="nucleotide sequence ID" value="NZ_QLNP01000074.1"/>
</dbReference>
<dbReference type="InterPro" id="IPR011762">
    <property type="entry name" value="COA_CT_N"/>
</dbReference>
<dbReference type="Pfam" id="PF01039">
    <property type="entry name" value="Carboxyl_trans"/>
    <property type="match status" value="1"/>
</dbReference>
<reference evidence="3 4" key="1">
    <citation type="submission" date="2018-04" db="EMBL/GenBank/DDBJ databases">
        <title>Bacteria isolated from cave deposits of Manipur.</title>
        <authorList>
            <person name="Sahoo D."/>
            <person name="Sarangthem I."/>
            <person name="Nandeibam J."/>
        </authorList>
    </citation>
    <scope>NUCLEOTIDE SEQUENCE [LARGE SCALE GENOMIC DNA]</scope>
    <source>
        <strain evidence="4">mrc11</strain>
    </source>
</reference>
<dbReference type="InterPro" id="IPR034733">
    <property type="entry name" value="AcCoA_carboxyl_beta"/>
</dbReference>
<evidence type="ECO:0000259" key="2">
    <source>
        <dbReference type="PROSITE" id="PS50989"/>
    </source>
</evidence>
<dbReference type="EMBL" id="QLNP01000074">
    <property type="protein sequence ID" value="RAM37315.1"/>
    <property type="molecule type" value="Genomic_DNA"/>
</dbReference>
<dbReference type="PANTHER" id="PTHR22855:SF13">
    <property type="entry name" value="METHYLCROTONOYL-COA CARBOXYLASE BETA CHAIN, MITOCHONDRIAL"/>
    <property type="match status" value="1"/>
</dbReference>
<proteinExistence type="predicted"/>
<dbReference type="PANTHER" id="PTHR22855">
    <property type="entry name" value="ACETYL, PROPIONYL, PYRUVATE, AND GLUTACONYL CARBOXYLASE-RELATED"/>
    <property type="match status" value="1"/>
</dbReference>
<evidence type="ECO:0000313" key="4">
    <source>
        <dbReference type="Proteomes" id="UP000249166"/>
    </source>
</evidence>